<feature type="compositionally biased region" description="Low complexity" evidence="3">
    <location>
        <begin position="12"/>
        <end position="38"/>
    </location>
</feature>
<evidence type="ECO:0000313" key="6">
    <source>
        <dbReference type="VGNC" id="VGNC:27891"/>
    </source>
</evidence>
<reference evidence="4" key="1">
    <citation type="submission" date="2018-03" db="EMBL/GenBank/DDBJ databases">
        <title>ARS-UCD1.2.</title>
        <authorList>
            <person name="Rosen B.D."/>
            <person name="Bickhart D.M."/>
            <person name="Koren S."/>
            <person name="Schnabel R.D."/>
            <person name="Hall R."/>
            <person name="Zimin A."/>
            <person name="Dreischer C."/>
            <person name="Schultheiss S."/>
            <person name="Schroeder S.G."/>
            <person name="Elsik C.G."/>
            <person name="Couldrey C."/>
            <person name="Liu G.E."/>
            <person name="Van Tassell C.P."/>
            <person name="Phillippy A.M."/>
            <person name="Smith T.P.L."/>
            <person name="Medrano J.F."/>
        </authorList>
    </citation>
    <scope>NUCLEOTIDE SEQUENCE [LARGE SCALE GENOMIC DNA]</scope>
    <source>
        <strain evidence="4">Hereford</strain>
    </source>
</reference>
<organism evidence="4 5">
    <name type="scientific">Bos taurus</name>
    <name type="common">Bovine</name>
    <dbReference type="NCBI Taxonomy" id="9913"/>
    <lineage>
        <taxon>Eukaryota</taxon>
        <taxon>Metazoa</taxon>
        <taxon>Chordata</taxon>
        <taxon>Craniata</taxon>
        <taxon>Vertebrata</taxon>
        <taxon>Euteleostomi</taxon>
        <taxon>Mammalia</taxon>
        <taxon>Eutheria</taxon>
        <taxon>Laurasiatheria</taxon>
        <taxon>Artiodactyla</taxon>
        <taxon>Ruminantia</taxon>
        <taxon>Pecora</taxon>
        <taxon>Bovidae</taxon>
        <taxon>Bovinae</taxon>
        <taxon>Bos</taxon>
    </lineage>
</organism>
<keyword evidence="5" id="KW-1185">Reference proteome</keyword>
<dbReference type="Pfam" id="PF04440">
    <property type="entry name" value="Dysbindin"/>
    <property type="match status" value="1"/>
</dbReference>
<dbReference type="VGNC" id="VGNC:27891">
    <property type="gene designation" value="DBNDD1"/>
</dbReference>
<feature type="compositionally biased region" description="Basic and acidic residues" evidence="3">
    <location>
        <begin position="254"/>
        <end position="270"/>
    </location>
</feature>
<accession>A0A3Q1MJ98</accession>
<sequence length="287" mass="30820">MRCAGSRGRVAAAAAGAPGPGDAAAAARAAPRPYRPHGALGGRQPRSTTGHCVCGGWRDPWIPRSIRRRICLPCPHLRSCRHPPFHLDRVPFHKHAESPAPCGGSTEMAAPGRSPQLDRGHPPHPPGWATCAEEEQDTPGLVKEVDMPQAALSAPVPVTGTSGQSPMAEEELGIPIPAPGLLQVTERRQPLSSVSSLEVHFDLLDLTELTDMSDQELAEVFADSDDENVASDSHAGLHPLPRAGCLRSPSWTRTRAEQNREKQPFGDPERQPAIVDTILTVERPKED</sequence>
<dbReference type="AlphaFoldDB" id="A0A3Q1MJ98"/>
<reference evidence="4" key="3">
    <citation type="submission" date="2025-09" db="UniProtKB">
        <authorList>
            <consortium name="Ensembl"/>
        </authorList>
    </citation>
    <scope>IDENTIFICATION</scope>
    <source>
        <strain evidence="4">Hereford</strain>
    </source>
</reference>
<evidence type="ECO:0000313" key="5">
    <source>
        <dbReference type="Proteomes" id="UP000009136"/>
    </source>
</evidence>
<dbReference type="OrthoDB" id="9891754at2759"/>
<comment type="similarity">
    <text evidence="1">Belongs to the dysbindin family.</text>
</comment>
<gene>
    <name evidence="4 6" type="primary">DBNDD1</name>
</gene>
<feature type="region of interest" description="Disordered" evidence="3">
    <location>
        <begin position="12"/>
        <end position="49"/>
    </location>
</feature>
<evidence type="ECO:0000256" key="3">
    <source>
        <dbReference type="SAM" id="MobiDB-lite"/>
    </source>
</evidence>
<dbReference type="Bgee" id="ENSBTAG00000020318">
    <property type="expression patterns" value="Expressed in temporal cortex and 102 other cell types or tissues"/>
</dbReference>
<dbReference type="VEuPathDB" id="HostDB:ENSBTAG00000020318"/>
<evidence type="ECO:0000256" key="1">
    <source>
        <dbReference type="ARBA" id="ARBA00008686"/>
    </source>
</evidence>
<dbReference type="Ensembl" id="ENSBTAT00000067470.2">
    <property type="protein sequence ID" value="ENSBTAP00000069279.2"/>
    <property type="gene ID" value="ENSBTAG00000020318.7"/>
</dbReference>
<feature type="region of interest" description="Disordered" evidence="3">
    <location>
        <begin position="97"/>
        <end position="125"/>
    </location>
</feature>
<dbReference type="GeneTree" id="ENSGT00390000018903"/>
<dbReference type="PANTHER" id="PTHR16294:SF4">
    <property type="entry name" value="DYSBINDIN DOMAIN-CONTAINING PROTEIN 1"/>
    <property type="match status" value="1"/>
</dbReference>
<dbReference type="InterPro" id="IPR007531">
    <property type="entry name" value="Dysbindin"/>
</dbReference>
<dbReference type="PANTHER" id="PTHR16294">
    <property type="entry name" value="DYSTROBREVIN BINDING PROTEIN 1 DYSBINDIN"/>
    <property type="match status" value="1"/>
</dbReference>
<dbReference type="GO" id="GO:0005737">
    <property type="term" value="C:cytoplasm"/>
    <property type="evidence" value="ECO:0007669"/>
    <property type="project" value="InterPro"/>
</dbReference>
<reference evidence="4" key="2">
    <citation type="submission" date="2025-08" db="UniProtKB">
        <authorList>
            <consortium name="Ensembl"/>
        </authorList>
    </citation>
    <scope>IDENTIFICATION</scope>
    <source>
        <strain evidence="4">Hereford</strain>
    </source>
</reference>
<feature type="region of interest" description="Disordered" evidence="3">
    <location>
        <begin position="228"/>
        <end position="287"/>
    </location>
</feature>
<name>A0A3Q1MJ98_BOVIN</name>
<evidence type="ECO:0000313" key="4">
    <source>
        <dbReference type="Ensembl" id="ENSBTAP00000069279.2"/>
    </source>
</evidence>
<evidence type="ECO:0000256" key="2">
    <source>
        <dbReference type="ARBA" id="ARBA00040078"/>
    </source>
</evidence>
<proteinExistence type="inferred from homology"/>
<protein>
    <recommendedName>
        <fullName evidence="2">Dysbindin domain-containing protein 1</fullName>
    </recommendedName>
</protein>
<dbReference type="Proteomes" id="UP000009136">
    <property type="component" value="Chromosome 18"/>
</dbReference>